<dbReference type="PANTHER" id="PTHR11685">
    <property type="entry name" value="RBR FAMILY RING FINGER AND IBR DOMAIN-CONTAINING"/>
    <property type="match status" value="1"/>
</dbReference>
<proteinExistence type="predicted"/>
<evidence type="ECO:0000256" key="4">
    <source>
        <dbReference type="ARBA" id="ARBA00022833"/>
    </source>
</evidence>
<keyword evidence="1" id="KW-0479">Metal-binding</keyword>
<dbReference type="OrthoDB" id="10009520at2759"/>
<evidence type="ECO:0000256" key="3">
    <source>
        <dbReference type="ARBA" id="ARBA00022786"/>
    </source>
</evidence>
<keyword evidence="7" id="KW-1185">Reference proteome</keyword>
<evidence type="ECO:0000259" key="5">
    <source>
        <dbReference type="Pfam" id="PF01485"/>
    </source>
</evidence>
<dbReference type="Proteomes" id="UP000813444">
    <property type="component" value="Unassembled WGS sequence"/>
</dbReference>
<dbReference type="SUPFAM" id="SSF57850">
    <property type="entry name" value="RING/U-box"/>
    <property type="match status" value="1"/>
</dbReference>
<evidence type="ECO:0000256" key="2">
    <source>
        <dbReference type="ARBA" id="ARBA00022771"/>
    </source>
</evidence>
<dbReference type="Pfam" id="PF01485">
    <property type="entry name" value="IBR"/>
    <property type="match status" value="1"/>
</dbReference>
<evidence type="ECO:0000256" key="1">
    <source>
        <dbReference type="ARBA" id="ARBA00022723"/>
    </source>
</evidence>
<dbReference type="GO" id="GO:0016567">
    <property type="term" value="P:protein ubiquitination"/>
    <property type="evidence" value="ECO:0007669"/>
    <property type="project" value="InterPro"/>
</dbReference>
<evidence type="ECO:0000313" key="7">
    <source>
        <dbReference type="Proteomes" id="UP000813444"/>
    </source>
</evidence>
<protein>
    <recommendedName>
        <fullName evidence="5">IBR domain-containing protein</fullName>
    </recommendedName>
</protein>
<accession>A0A8K0SLU8</accession>
<name>A0A8K0SLU8_9HYPO</name>
<keyword evidence="2" id="KW-0863">Zinc-finger</keyword>
<dbReference type="GO" id="GO:0004842">
    <property type="term" value="F:ubiquitin-protein transferase activity"/>
    <property type="evidence" value="ECO:0007669"/>
    <property type="project" value="InterPro"/>
</dbReference>
<dbReference type="GO" id="GO:0008270">
    <property type="term" value="F:zinc ion binding"/>
    <property type="evidence" value="ECO:0007669"/>
    <property type="project" value="UniProtKB-KW"/>
</dbReference>
<sequence length="345" mass="38034">MAIQLQLQDIEDQRSLQSGKWAENNPPDFIVALNDLALQLEKALTLLADVKLAQSIGQAVECDGEAIEEAEAEEVQCSRDRELAFELDEDTSTAPRAMAEVPEYLASEAGTSDGSDIVHQVKTPPSSIYPMSTVAGPSVPYSQSGTSVVKDTPEARVECLVCRDRHPVSKTQYLQCRHIWCKPCLKDFLLRAAKDQSLFPPKCGGQIIDTSTVKKTMTVEELKLYQAAEIVFNNKGKKIYCANTSCAEFIPTSQRTPPHAHCKSCNLETCMRCKALAHEGACLYTEAQRGFDKYAEEEGLQECFDCGHMVARESGCDHMTSNAVAATGRRSYLISEPKKSLIEKL</sequence>
<dbReference type="CDD" id="cd20335">
    <property type="entry name" value="BRcat_RBR"/>
    <property type="match status" value="1"/>
</dbReference>
<reference evidence="6" key="1">
    <citation type="journal article" date="2021" name="Nat. Commun.">
        <title>Genetic determinants of endophytism in the Arabidopsis root mycobiome.</title>
        <authorList>
            <person name="Mesny F."/>
            <person name="Miyauchi S."/>
            <person name="Thiergart T."/>
            <person name="Pickel B."/>
            <person name="Atanasova L."/>
            <person name="Karlsson M."/>
            <person name="Huettel B."/>
            <person name="Barry K.W."/>
            <person name="Haridas S."/>
            <person name="Chen C."/>
            <person name="Bauer D."/>
            <person name="Andreopoulos W."/>
            <person name="Pangilinan J."/>
            <person name="LaButti K."/>
            <person name="Riley R."/>
            <person name="Lipzen A."/>
            <person name="Clum A."/>
            <person name="Drula E."/>
            <person name="Henrissat B."/>
            <person name="Kohler A."/>
            <person name="Grigoriev I.V."/>
            <person name="Martin F.M."/>
            <person name="Hacquard S."/>
        </authorList>
    </citation>
    <scope>NUCLEOTIDE SEQUENCE</scope>
    <source>
        <strain evidence="6">MPI-CAGE-CH-0235</strain>
    </source>
</reference>
<dbReference type="InterPro" id="IPR013083">
    <property type="entry name" value="Znf_RING/FYVE/PHD"/>
</dbReference>
<keyword evidence="4" id="KW-0862">Zinc</keyword>
<dbReference type="EMBL" id="JAGPNK010000014">
    <property type="protein sequence ID" value="KAH7309167.1"/>
    <property type="molecule type" value="Genomic_DNA"/>
</dbReference>
<keyword evidence="3" id="KW-0833">Ubl conjugation pathway</keyword>
<comment type="caution">
    <text evidence="6">The sequence shown here is derived from an EMBL/GenBank/DDBJ whole genome shotgun (WGS) entry which is preliminary data.</text>
</comment>
<organism evidence="6 7">
    <name type="scientific">Stachybotrys elegans</name>
    <dbReference type="NCBI Taxonomy" id="80388"/>
    <lineage>
        <taxon>Eukaryota</taxon>
        <taxon>Fungi</taxon>
        <taxon>Dikarya</taxon>
        <taxon>Ascomycota</taxon>
        <taxon>Pezizomycotina</taxon>
        <taxon>Sordariomycetes</taxon>
        <taxon>Hypocreomycetidae</taxon>
        <taxon>Hypocreales</taxon>
        <taxon>Stachybotryaceae</taxon>
        <taxon>Stachybotrys</taxon>
    </lineage>
</organism>
<dbReference type="Gene3D" id="3.30.40.10">
    <property type="entry name" value="Zinc/RING finger domain, C3HC4 (zinc finger)"/>
    <property type="match status" value="1"/>
</dbReference>
<dbReference type="InterPro" id="IPR002867">
    <property type="entry name" value="IBR_dom"/>
</dbReference>
<evidence type="ECO:0000313" key="6">
    <source>
        <dbReference type="EMBL" id="KAH7309167.1"/>
    </source>
</evidence>
<gene>
    <name evidence="6" type="ORF">B0I35DRAFT_463992</name>
</gene>
<feature type="domain" description="IBR" evidence="5">
    <location>
        <begin position="232"/>
        <end position="281"/>
    </location>
</feature>
<dbReference type="AlphaFoldDB" id="A0A8K0SLU8"/>
<dbReference type="InterPro" id="IPR031127">
    <property type="entry name" value="E3_UB_ligase_RBR"/>
</dbReference>